<evidence type="ECO:0000313" key="2">
    <source>
        <dbReference type="EMBL" id="RXM28383.1"/>
    </source>
</evidence>
<dbReference type="Proteomes" id="UP000289886">
    <property type="component" value="Unassembled WGS sequence"/>
</dbReference>
<feature type="compositionally biased region" description="Polar residues" evidence="1">
    <location>
        <begin position="116"/>
        <end position="131"/>
    </location>
</feature>
<organism evidence="2 3">
    <name type="scientific">Acipenser ruthenus</name>
    <name type="common">Sterlet sturgeon</name>
    <dbReference type="NCBI Taxonomy" id="7906"/>
    <lineage>
        <taxon>Eukaryota</taxon>
        <taxon>Metazoa</taxon>
        <taxon>Chordata</taxon>
        <taxon>Craniata</taxon>
        <taxon>Vertebrata</taxon>
        <taxon>Euteleostomi</taxon>
        <taxon>Actinopterygii</taxon>
        <taxon>Chondrostei</taxon>
        <taxon>Acipenseriformes</taxon>
        <taxon>Acipenseridae</taxon>
        <taxon>Acipenser</taxon>
    </lineage>
</organism>
<reference evidence="2 3" key="1">
    <citation type="submission" date="2019-01" db="EMBL/GenBank/DDBJ databases">
        <title>Draft Genome and Complete Hox-Cluster Characterization of the Sterlet Sturgeon (Acipenser ruthenus).</title>
        <authorList>
            <person name="Wei Q."/>
        </authorList>
    </citation>
    <scope>NUCLEOTIDE SEQUENCE [LARGE SCALE GENOMIC DNA]</scope>
    <source>
        <strain evidence="2">WHYD16114868_AA</strain>
        <tissue evidence="2">Blood</tissue>
    </source>
</reference>
<evidence type="ECO:0000256" key="1">
    <source>
        <dbReference type="SAM" id="MobiDB-lite"/>
    </source>
</evidence>
<feature type="compositionally biased region" description="Pro residues" evidence="1">
    <location>
        <begin position="1"/>
        <end position="12"/>
    </location>
</feature>
<evidence type="ECO:0000313" key="3">
    <source>
        <dbReference type="Proteomes" id="UP000289886"/>
    </source>
</evidence>
<proteinExistence type="predicted"/>
<keyword evidence="3" id="KW-1185">Reference proteome</keyword>
<dbReference type="EMBL" id="SCEB01215660">
    <property type="protein sequence ID" value="RXM28383.1"/>
    <property type="molecule type" value="Genomic_DNA"/>
</dbReference>
<sequence>MSPIPVGPPSPLPNSEDFTPKEGSPYEAPVYITDDIPIPADLELRESTIPGAGLGIWVKNRIELGERFGPYTGMQNTTVKDPSFGWESQALGSKEQQGKSEARGASVEPPPHPSACTWTRSSTMMQSQLASDSALPVAGGIYSHH</sequence>
<dbReference type="AlphaFoldDB" id="A0A444TZM4"/>
<accession>A0A444TZM4</accession>
<feature type="region of interest" description="Disordered" evidence="1">
    <location>
        <begin position="1"/>
        <end position="29"/>
    </location>
</feature>
<dbReference type="InterPro" id="IPR046341">
    <property type="entry name" value="SET_dom_sf"/>
</dbReference>
<protein>
    <submittedName>
        <fullName evidence="2">PR domain zinc finger protein 16</fullName>
    </submittedName>
</protein>
<comment type="caution">
    <text evidence="2">The sequence shown here is derived from an EMBL/GenBank/DDBJ whole genome shotgun (WGS) entry which is preliminary data.</text>
</comment>
<feature type="region of interest" description="Disordered" evidence="1">
    <location>
        <begin position="73"/>
        <end position="133"/>
    </location>
</feature>
<name>A0A444TZM4_ACIRT</name>
<dbReference type="Gene3D" id="2.170.270.10">
    <property type="entry name" value="SET domain"/>
    <property type="match status" value="1"/>
</dbReference>
<gene>
    <name evidence="2" type="ORF">EOD39_9833</name>
</gene>